<keyword evidence="4" id="KW-0560">Oxidoreductase</keyword>
<organism evidence="7 8">
    <name type="scientific">Blattamonas nauphoetae</name>
    <dbReference type="NCBI Taxonomy" id="2049346"/>
    <lineage>
        <taxon>Eukaryota</taxon>
        <taxon>Metamonada</taxon>
        <taxon>Preaxostyla</taxon>
        <taxon>Oxymonadida</taxon>
        <taxon>Blattamonas</taxon>
    </lineage>
</organism>
<dbReference type="EMBL" id="JARBJD010000002">
    <property type="protein sequence ID" value="KAK2964687.1"/>
    <property type="molecule type" value="Genomic_DNA"/>
</dbReference>
<accession>A0ABQ9YLQ6</accession>
<dbReference type="InterPro" id="IPR050265">
    <property type="entry name" value="Fe/Mn_Superoxide_Dismutase"/>
</dbReference>
<feature type="chain" id="PRO_5047442861" description="superoxide dismutase" evidence="5">
    <location>
        <begin position="20"/>
        <end position="320"/>
    </location>
</feature>
<dbReference type="Gene3D" id="3.55.40.20">
    <property type="entry name" value="Iron/manganese superoxide dismutase, C-terminal domain"/>
    <property type="match status" value="1"/>
</dbReference>
<evidence type="ECO:0000259" key="6">
    <source>
        <dbReference type="Pfam" id="PF02777"/>
    </source>
</evidence>
<reference evidence="7 8" key="1">
    <citation type="journal article" date="2022" name="bioRxiv">
        <title>Genomics of Preaxostyla Flagellates Illuminates Evolutionary Transitions and the Path Towards Mitochondrial Loss.</title>
        <authorList>
            <person name="Novak L.V.F."/>
            <person name="Treitli S.C."/>
            <person name="Pyrih J."/>
            <person name="Halakuc P."/>
            <person name="Pipaliya S.V."/>
            <person name="Vacek V."/>
            <person name="Brzon O."/>
            <person name="Soukal P."/>
            <person name="Eme L."/>
            <person name="Dacks J.B."/>
            <person name="Karnkowska A."/>
            <person name="Elias M."/>
            <person name="Hampl V."/>
        </authorList>
    </citation>
    <scope>NUCLEOTIDE SEQUENCE [LARGE SCALE GENOMIC DNA]</scope>
    <source>
        <strain evidence="7">NAU3</strain>
        <tissue evidence="7">Gut</tissue>
    </source>
</reference>
<feature type="signal peptide" evidence="5">
    <location>
        <begin position="1"/>
        <end position="19"/>
    </location>
</feature>
<dbReference type="Proteomes" id="UP001281761">
    <property type="component" value="Unassembled WGS sequence"/>
</dbReference>
<gene>
    <name evidence="7" type="ORF">BLNAU_604</name>
</gene>
<evidence type="ECO:0000256" key="1">
    <source>
        <dbReference type="ARBA" id="ARBA00008714"/>
    </source>
</evidence>
<evidence type="ECO:0000256" key="3">
    <source>
        <dbReference type="ARBA" id="ARBA00022723"/>
    </source>
</evidence>
<sequence length="320" mass="36141">MIRALVILLFHSLCADVHAPSSHPERTSWQPHELALMKEKCLLAFYNRNFTDSSPETNEKSKHTFFDEALGDCLCNGDEDGCNTASSIKNDLLSARTSSARATPLQAQSSVTAYKAQQQFLKKLTEKPIPSMSHTTISQHFKLYEESVARFNALRRVIAEAKVSSKPESEILELESKLAVEYSFIVLHELFFMNTSPNQTEPTERLTSFIKEHYGKDVTGLLSDIVTVGDNDGGLGWIVLLLNYENKGLVLGFLNGYDIASIANMHPLFVVDVWEHAYVSDFGSLGRKEYLTQYNRNIDWKMIEKRLDGGLKIIDKKQKK</sequence>
<keyword evidence="8" id="KW-1185">Reference proteome</keyword>
<dbReference type="SUPFAM" id="SSF54719">
    <property type="entry name" value="Fe,Mn superoxide dismutase (SOD), C-terminal domain"/>
    <property type="match status" value="1"/>
</dbReference>
<dbReference type="InterPro" id="IPR019832">
    <property type="entry name" value="Mn/Fe_SOD_C"/>
</dbReference>
<feature type="domain" description="Manganese/iron superoxide dismutase C-terminal" evidence="6">
    <location>
        <begin position="203"/>
        <end position="306"/>
    </location>
</feature>
<keyword evidence="3" id="KW-0479">Metal-binding</keyword>
<evidence type="ECO:0000256" key="4">
    <source>
        <dbReference type="ARBA" id="ARBA00023002"/>
    </source>
</evidence>
<evidence type="ECO:0000313" key="8">
    <source>
        <dbReference type="Proteomes" id="UP001281761"/>
    </source>
</evidence>
<evidence type="ECO:0000256" key="2">
    <source>
        <dbReference type="ARBA" id="ARBA00012682"/>
    </source>
</evidence>
<dbReference type="Pfam" id="PF02777">
    <property type="entry name" value="Sod_Fe_C"/>
    <property type="match status" value="1"/>
</dbReference>
<dbReference type="InterPro" id="IPR036314">
    <property type="entry name" value="SOD_C_sf"/>
</dbReference>
<name>A0ABQ9YLQ6_9EUKA</name>
<dbReference type="PANTHER" id="PTHR11404:SF6">
    <property type="entry name" value="SUPEROXIDE DISMUTASE [MN], MITOCHONDRIAL"/>
    <property type="match status" value="1"/>
</dbReference>
<protein>
    <recommendedName>
        <fullName evidence="2">superoxide dismutase</fullName>
        <ecNumber evidence="2">1.15.1.1</ecNumber>
    </recommendedName>
</protein>
<evidence type="ECO:0000256" key="5">
    <source>
        <dbReference type="SAM" id="SignalP"/>
    </source>
</evidence>
<evidence type="ECO:0000313" key="7">
    <source>
        <dbReference type="EMBL" id="KAK2964687.1"/>
    </source>
</evidence>
<keyword evidence="5" id="KW-0732">Signal</keyword>
<dbReference type="EC" id="1.15.1.1" evidence="2"/>
<comment type="caution">
    <text evidence="7">The sequence shown here is derived from an EMBL/GenBank/DDBJ whole genome shotgun (WGS) entry which is preliminary data.</text>
</comment>
<proteinExistence type="inferred from homology"/>
<comment type="similarity">
    <text evidence="1">Belongs to the iron/manganese superoxide dismutase family.</text>
</comment>
<dbReference type="PANTHER" id="PTHR11404">
    <property type="entry name" value="SUPEROXIDE DISMUTASE 2"/>
    <property type="match status" value="1"/>
</dbReference>